<protein>
    <submittedName>
        <fullName evidence="1">Uncharacterized protein</fullName>
    </submittedName>
</protein>
<evidence type="ECO:0000313" key="2">
    <source>
        <dbReference type="Proteomes" id="UP001257895"/>
    </source>
</evidence>
<keyword evidence="2" id="KW-1185">Reference proteome</keyword>
<gene>
    <name evidence="1" type="ORF">QNO05_31360</name>
</gene>
<name>A0ABU3JGY1_9ACTN</name>
<dbReference type="RefSeq" id="WP_347230733.1">
    <property type="nucleotide sequence ID" value="NZ_JASKMB010000046.1"/>
</dbReference>
<comment type="caution">
    <text evidence="1">The sequence shown here is derived from an EMBL/GenBank/DDBJ whole genome shotgun (WGS) entry which is preliminary data.</text>
</comment>
<evidence type="ECO:0000313" key="1">
    <source>
        <dbReference type="EMBL" id="MDT6974326.1"/>
    </source>
</evidence>
<sequence>MRPDSRVIPFVIQRAPGHDAVVHYDSPTMPFVVARQAVLRLRRVIVVAFAAAVP</sequence>
<dbReference type="EMBL" id="JASKMB010000046">
    <property type="protein sequence ID" value="MDT6974326.1"/>
    <property type="molecule type" value="Genomic_DNA"/>
</dbReference>
<accession>A0ABU3JGY1</accession>
<organism evidence="1 2">
    <name type="scientific">Streptomyces thermocarboxydus</name>
    <dbReference type="NCBI Taxonomy" id="59299"/>
    <lineage>
        <taxon>Bacteria</taxon>
        <taxon>Bacillati</taxon>
        <taxon>Actinomycetota</taxon>
        <taxon>Actinomycetes</taxon>
        <taxon>Kitasatosporales</taxon>
        <taxon>Streptomycetaceae</taxon>
        <taxon>Streptomyces</taxon>
    </lineage>
</organism>
<reference evidence="1 2" key="1">
    <citation type="submission" date="2023-05" db="EMBL/GenBank/DDBJ databases">
        <title>Streptomyces fuscus sp. nov., a brown-black pigment producing actinomyces isolated from dry sand of Sea duck farm.</title>
        <authorList>
            <person name="Xie J."/>
            <person name="Shen N."/>
        </authorList>
    </citation>
    <scope>NUCLEOTIDE SEQUENCE [LARGE SCALE GENOMIC DNA]</scope>
    <source>
        <strain evidence="1 2">CGMCC 4.1883</strain>
    </source>
</reference>
<dbReference type="Proteomes" id="UP001257895">
    <property type="component" value="Unassembled WGS sequence"/>
</dbReference>
<proteinExistence type="predicted"/>